<dbReference type="PANTHER" id="PTHR43320">
    <property type="entry name" value="SUGAR KINASE"/>
    <property type="match status" value="1"/>
</dbReference>
<feature type="domain" description="Carbohydrate kinase PfkB" evidence="4">
    <location>
        <begin position="34"/>
        <end position="302"/>
    </location>
</feature>
<comment type="similarity">
    <text evidence="1">Belongs to the carbohydrate kinase PfkB family.</text>
</comment>
<dbReference type="Gene3D" id="3.30.1110.10">
    <property type="match status" value="1"/>
</dbReference>
<dbReference type="CDD" id="cd01168">
    <property type="entry name" value="adenosine_kinase"/>
    <property type="match status" value="1"/>
</dbReference>
<evidence type="ECO:0000256" key="2">
    <source>
        <dbReference type="ARBA" id="ARBA00022679"/>
    </source>
</evidence>
<protein>
    <recommendedName>
        <fullName evidence="4">Carbohydrate kinase PfkB domain-containing protein</fullName>
    </recommendedName>
</protein>
<proteinExistence type="inferred from homology"/>
<keyword evidence="2" id="KW-0808">Transferase</keyword>
<dbReference type="Gene3D" id="3.40.1190.20">
    <property type="match status" value="1"/>
</dbReference>
<dbReference type="InterPro" id="IPR011611">
    <property type="entry name" value="PfkB_dom"/>
</dbReference>
<sequence length="316" mass="33776">MAYAVDEKFLVENDIAKGHMTLVDELQMERLMSNLRELTPERACGGSAANTIFAVQGFGGQAYYSCRVADDATGNYFVSEMRDAGITTNLQDPSTETGSGRCLILVSPDAERSLNTCLGISEHLTVSEIDEASLIRSNYLFIEGYLASSTSGAAAAARAREIADENDVSTSLTLSDPNMVIFFREALNDILGNGISQLFCNEEEALTWAKTDRLDIAARELADIAPNVAITMGQNGSLCVGPDGKQSIAGHAVEAIDTNGAGDMYAGAFLAAISQRVSTFEAARFANFAAADVVTRYGARLPSIEAYKKLKLAFNS</sequence>
<dbReference type="PANTHER" id="PTHR43320:SF3">
    <property type="entry name" value="CARBOHYDRATE KINASE PFKB DOMAIN-CONTAINING PROTEIN"/>
    <property type="match status" value="1"/>
</dbReference>
<organism evidence="5">
    <name type="scientific">marine metagenome</name>
    <dbReference type="NCBI Taxonomy" id="408172"/>
    <lineage>
        <taxon>unclassified sequences</taxon>
        <taxon>metagenomes</taxon>
        <taxon>ecological metagenomes</taxon>
    </lineage>
</organism>
<evidence type="ECO:0000259" key="4">
    <source>
        <dbReference type="Pfam" id="PF00294"/>
    </source>
</evidence>
<dbReference type="EMBL" id="UINC01000721">
    <property type="protein sequence ID" value="SUZ60144.1"/>
    <property type="molecule type" value="Genomic_DNA"/>
</dbReference>
<dbReference type="SUPFAM" id="SSF53613">
    <property type="entry name" value="Ribokinase-like"/>
    <property type="match status" value="1"/>
</dbReference>
<dbReference type="InterPro" id="IPR002173">
    <property type="entry name" value="Carboh/pur_kinase_PfkB_CS"/>
</dbReference>
<reference evidence="5" key="1">
    <citation type="submission" date="2018-05" db="EMBL/GenBank/DDBJ databases">
        <authorList>
            <person name="Lanie J.A."/>
            <person name="Ng W.-L."/>
            <person name="Kazmierczak K.M."/>
            <person name="Andrzejewski T.M."/>
            <person name="Davidsen T.M."/>
            <person name="Wayne K.J."/>
            <person name="Tettelin H."/>
            <person name="Glass J.I."/>
            <person name="Rusch D."/>
            <person name="Podicherti R."/>
            <person name="Tsui H.-C.T."/>
            <person name="Winkler M.E."/>
        </authorList>
    </citation>
    <scope>NUCLEOTIDE SEQUENCE</scope>
</reference>
<dbReference type="InterPro" id="IPR029056">
    <property type="entry name" value="Ribokinase-like"/>
</dbReference>
<dbReference type="PROSITE" id="PS00584">
    <property type="entry name" value="PFKB_KINASES_2"/>
    <property type="match status" value="1"/>
</dbReference>
<dbReference type="Pfam" id="PF00294">
    <property type="entry name" value="PfkB"/>
    <property type="match status" value="1"/>
</dbReference>
<evidence type="ECO:0000256" key="3">
    <source>
        <dbReference type="ARBA" id="ARBA00022777"/>
    </source>
</evidence>
<dbReference type="InterPro" id="IPR052700">
    <property type="entry name" value="Carb_kinase_PfkB-like"/>
</dbReference>
<dbReference type="AlphaFoldDB" id="A0A381P0W5"/>
<gene>
    <name evidence="5" type="ORF">METZ01_LOCUS12998</name>
</gene>
<dbReference type="GO" id="GO:0016301">
    <property type="term" value="F:kinase activity"/>
    <property type="evidence" value="ECO:0007669"/>
    <property type="project" value="UniProtKB-KW"/>
</dbReference>
<evidence type="ECO:0000256" key="1">
    <source>
        <dbReference type="ARBA" id="ARBA00010688"/>
    </source>
</evidence>
<accession>A0A381P0W5</accession>
<name>A0A381P0W5_9ZZZZ</name>
<evidence type="ECO:0000313" key="5">
    <source>
        <dbReference type="EMBL" id="SUZ60144.1"/>
    </source>
</evidence>
<keyword evidence="3" id="KW-0418">Kinase</keyword>